<gene>
    <name evidence="2" type="ORF">PV327_011478</name>
</gene>
<evidence type="ECO:0000313" key="3">
    <source>
        <dbReference type="Proteomes" id="UP001168972"/>
    </source>
</evidence>
<protein>
    <submittedName>
        <fullName evidence="2">Uncharacterized protein</fullName>
    </submittedName>
</protein>
<name>A0AA39KPZ9_MICHY</name>
<reference evidence="2" key="1">
    <citation type="journal article" date="2023" name="bioRxiv">
        <title>Scaffold-level genome assemblies of two parasitoid biocontrol wasps reveal the parthenogenesis mechanism and an associated novel virus.</title>
        <authorList>
            <person name="Inwood S."/>
            <person name="Skelly J."/>
            <person name="Guhlin J."/>
            <person name="Harrop T."/>
            <person name="Goldson S."/>
            <person name="Dearden P."/>
        </authorList>
    </citation>
    <scope>NUCLEOTIDE SEQUENCE</scope>
    <source>
        <strain evidence="2">Lincoln</strain>
        <tissue evidence="2">Whole body</tissue>
    </source>
</reference>
<organism evidence="2 3">
    <name type="scientific">Microctonus hyperodae</name>
    <name type="common">Parasitoid wasp</name>
    <dbReference type="NCBI Taxonomy" id="165561"/>
    <lineage>
        <taxon>Eukaryota</taxon>
        <taxon>Metazoa</taxon>
        <taxon>Ecdysozoa</taxon>
        <taxon>Arthropoda</taxon>
        <taxon>Hexapoda</taxon>
        <taxon>Insecta</taxon>
        <taxon>Pterygota</taxon>
        <taxon>Neoptera</taxon>
        <taxon>Endopterygota</taxon>
        <taxon>Hymenoptera</taxon>
        <taxon>Apocrita</taxon>
        <taxon>Ichneumonoidea</taxon>
        <taxon>Braconidae</taxon>
        <taxon>Euphorinae</taxon>
        <taxon>Microctonus</taxon>
    </lineage>
</organism>
<feature type="region of interest" description="Disordered" evidence="1">
    <location>
        <begin position="127"/>
        <end position="154"/>
    </location>
</feature>
<evidence type="ECO:0000313" key="2">
    <source>
        <dbReference type="EMBL" id="KAK0169600.1"/>
    </source>
</evidence>
<reference evidence="2" key="2">
    <citation type="submission" date="2023-03" db="EMBL/GenBank/DDBJ databases">
        <authorList>
            <person name="Inwood S.N."/>
            <person name="Skelly J.G."/>
            <person name="Guhlin J."/>
            <person name="Harrop T.W.R."/>
            <person name="Goldson S.G."/>
            <person name="Dearden P.K."/>
        </authorList>
    </citation>
    <scope>NUCLEOTIDE SEQUENCE</scope>
    <source>
        <strain evidence="2">Lincoln</strain>
        <tissue evidence="2">Whole body</tissue>
    </source>
</reference>
<comment type="caution">
    <text evidence="2">The sequence shown here is derived from an EMBL/GenBank/DDBJ whole genome shotgun (WGS) entry which is preliminary data.</text>
</comment>
<keyword evidence="3" id="KW-1185">Reference proteome</keyword>
<dbReference type="AlphaFoldDB" id="A0AA39KPZ9"/>
<dbReference type="Proteomes" id="UP001168972">
    <property type="component" value="Unassembled WGS sequence"/>
</dbReference>
<dbReference type="EMBL" id="JAQQBR010000760">
    <property type="protein sequence ID" value="KAK0169600.1"/>
    <property type="molecule type" value="Genomic_DNA"/>
</dbReference>
<accession>A0AA39KPZ9</accession>
<proteinExistence type="predicted"/>
<evidence type="ECO:0000256" key="1">
    <source>
        <dbReference type="SAM" id="MobiDB-lite"/>
    </source>
</evidence>
<sequence length="258" mass="30216">MPSFLEFDVLIGEEYDSLTLYKSDSNFLANEHLPVDIPLDEIHRVDNIMKDVGEFVLYHNLGKHSAIVYFGKTKTFFGVYGADYFIQNLPYNFDEDNKYRGILKGDEYLKKRAESLFQNLPEMGLPTDSDINIRGTSKLSKNDKRPCDSEAGPSNKQLCTERIRVDKPQDESVLDFDIDMLNKRKRRELPHLNYFLESLIFVCRDIVNIFNKSYGDDYLVWIVRYFIIYFHAVDLTFQKLRGYEASLRINMARIVIDN</sequence>
<feature type="non-terminal residue" evidence="2">
    <location>
        <position position="1"/>
    </location>
</feature>